<dbReference type="RefSeq" id="WP_302722610.1">
    <property type="nucleotide sequence ID" value="NZ_JAULRU010000569.1"/>
</dbReference>
<dbReference type="Gene3D" id="1.10.150.650">
    <property type="match status" value="1"/>
</dbReference>
<protein>
    <submittedName>
        <fullName evidence="2">PHP domain-containing protein</fullName>
    </submittedName>
</protein>
<dbReference type="SMART" id="SM00481">
    <property type="entry name" value="POLIIIAc"/>
    <property type="match status" value="1"/>
</dbReference>
<keyword evidence="3" id="KW-1185">Reference proteome</keyword>
<sequence length="274" mass="29474">MTVDLHMHSTCSDGALSPRALVQRACEQGVSMLALTDHDTLAGIAEAKAEADALSIQFINGIEFSSRWGKIGVHIVGLNMDISGVQLRERVAQQARARRERNEIIAQKLDKLGVKNAYERACALASDEPGRPHFAQLLVEDGLVIDTARAFKKYLGSGKMGDIRLQWPQIGEIVASIKAAGGVAVLAHPAKYGLTRTKLRALVADFAESGGEAMEIISGHQVAGVAQNLTNIAQEFGLLASQGSDFHRPGQPWQELGAIAPMPAGIVPVWRNWL</sequence>
<dbReference type="InterPro" id="IPR052018">
    <property type="entry name" value="PHP_domain"/>
</dbReference>
<dbReference type="InterPro" id="IPR004013">
    <property type="entry name" value="PHP_dom"/>
</dbReference>
<dbReference type="PANTHER" id="PTHR42924">
    <property type="entry name" value="EXONUCLEASE"/>
    <property type="match status" value="1"/>
</dbReference>
<dbReference type="InterPro" id="IPR003141">
    <property type="entry name" value="Pol/His_phosphatase_N"/>
</dbReference>
<name>A0ABU4RXP7_9GAMM</name>
<comment type="caution">
    <text evidence="2">The sequence shown here is derived from an EMBL/GenBank/DDBJ whole genome shotgun (WGS) entry which is preliminary data.</text>
</comment>
<evidence type="ECO:0000259" key="1">
    <source>
        <dbReference type="SMART" id="SM00481"/>
    </source>
</evidence>
<gene>
    <name evidence="2" type="ORF">SCD92_09955</name>
</gene>
<dbReference type="SUPFAM" id="SSF89550">
    <property type="entry name" value="PHP domain-like"/>
    <property type="match status" value="1"/>
</dbReference>
<accession>A0ABU4RXP7</accession>
<evidence type="ECO:0000313" key="3">
    <source>
        <dbReference type="Proteomes" id="UP001273505"/>
    </source>
</evidence>
<evidence type="ECO:0000313" key="2">
    <source>
        <dbReference type="EMBL" id="MDX6849685.1"/>
    </source>
</evidence>
<dbReference type="PANTHER" id="PTHR42924:SF3">
    <property type="entry name" value="POLYMERASE_HISTIDINOL PHOSPHATASE N-TERMINAL DOMAIN-CONTAINING PROTEIN"/>
    <property type="match status" value="1"/>
</dbReference>
<dbReference type="CDD" id="cd07438">
    <property type="entry name" value="PHP_HisPPase_AMP"/>
    <property type="match status" value="1"/>
</dbReference>
<dbReference type="Gene3D" id="3.20.20.140">
    <property type="entry name" value="Metal-dependent hydrolases"/>
    <property type="match status" value="1"/>
</dbReference>
<dbReference type="Proteomes" id="UP001273505">
    <property type="component" value="Unassembled WGS sequence"/>
</dbReference>
<proteinExistence type="predicted"/>
<dbReference type="InterPro" id="IPR016195">
    <property type="entry name" value="Pol/histidinol_Pase-like"/>
</dbReference>
<organism evidence="2 3">
    <name type="scientific">Gilvimarinus gilvus</name>
    <dbReference type="NCBI Taxonomy" id="3058038"/>
    <lineage>
        <taxon>Bacteria</taxon>
        <taxon>Pseudomonadati</taxon>
        <taxon>Pseudomonadota</taxon>
        <taxon>Gammaproteobacteria</taxon>
        <taxon>Cellvibrionales</taxon>
        <taxon>Cellvibrionaceae</taxon>
        <taxon>Gilvimarinus</taxon>
    </lineage>
</organism>
<feature type="domain" description="Polymerase/histidinol phosphatase N-terminal" evidence="1">
    <location>
        <begin position="3"/>
        <end position="68"/>
    </location>
</feature>
<dbReference type="EMBL" id="JAXAFO010000014">
    <property type="protein sequence ID" value="MDX6849685.1"/>
    <property type="molecule type" value="Genomic_DNA"/>
</dbReference>
<reference evidence="2 3" key="1">
    <citation type="submission" date="2023-11" db="EMBL/GenBank/DDBJ databases">
        <title>Gilvimarinus fulvus sp. nov., isolated from the surface of Kelp.</title>
        <authorList>
            <person name="Sun Y.Y."/>
            <person name="Gong Y."/>
            <person name="Du Z.J."/>
        </authorList>
    </citation>
    <scope>NUCLEOTIDE SEQUENCE [LARGE SCALE GENOMIC DNA]</scope>
    <source>
        <strain evidence="2 3">SDUM040013</strain>
    </source>
</reference>
<dbReference type="Pfam" id="PF02811">
    <property type="entry name" value="PHP"/>
    <property type="match status" value="1"/>
</dbReference>